<evidence type="ECO:0000313" key="3">
    <source>
        <dbReference type="Proteomes" id="UP001138500"/>
    </source>
</evidence>
<dbReference type="EMBL" id="RIBY02002189">
    <property type="protein sequence ID" value="KAH9823657.1"/>
    <property type="molecule type" value="Genomic_DNA"/>
</dbReference>
<feature type="region of interest" description="Disordered" evidence="1">
    <location>
        <begin position="64"/>
        <end position="138"/>
    </location>
</feature>
<feature type="compositionally biased region" description="Basic residues" evidence="1">
    <location>
        <begin position="1"/>
        <end position="10"/>
    </location>
</feature>
<reference evidence="2 3" key="1">
    <citation type="journal article" date="2018" name="IMA Fungus">
        <title>IMA Genome-F 10: Nine draft genome sequences of Claviceps purpurea s.lat., including C. arundinis, C. humidiphila, and C. cf. spartinae, pseudomolecules for the pitch canker pathogen Fusarium circinatum, draft genome of Davidsoniella eucalypti, Grosmannia galeiformis, Quambalaria eucalypti, and Teratosphaeria destructans.</title>
        <authorList>
            <person name="Wingfield B.D."/>
            <person name="Liu M."/>
            <person name="Nguyen H.D."/>
            <person name="Lane F.A."/>
            <person name="Morgan S.W."/>
            <person name="De Vos L."/>
            <person name="Wilken P.M."/>
            <person name="Duong T.A."/>
            <person name="Aylward J."/>
            <person name="Coetzee M.P."/>
            <person name="Dadej K."/>
            <person name="De Beer Z.W."/>
            <person name="Findlay W."/>
            <person name="Havenga M."/>
            <person name="Kolarik M."/>
            <person name="Menzies J.G."/>
            <person name="Naidoo K."/>
            <person name="Pochopski O."/>
            <person name="Shoukouhi P."/>
            <person name="Santana Q.C."/>
            <person name="Seifert K.A."/>
            <person name="Soal N."/>
            <person name="Steenkamp E.T."/>
            <person name="Tatham C.T."/>
            <person name="van der Nest M.A."/>
            <person name="Wingfield M.J."/>
        </authorList>
    </citation>
    <scope>NUCLEOTIDE SEQUENCE [LARGE SCALE GENOMIC DNA]</scope>
    <source>
        <strain evidence="2">CMW44962</strain>
    </source>
</reference>
<sequence>MWAPRTNKRRHSDEAVEPLKRKRPQSPEAGDPPASATSTGPTAPAAPVATFAPAGVMFHNLVSRPKDAIRSEEERAALREIDSGAFDEEEEEDVGDDDDDDDDDGSTVRGTASESGGESEEGDVVLTSTFGGDDSLELEGVPKRGASWLKRQKGLHRMRQMWQADPADVLDASLVPKEKIGDDWVAKASDKWPQDLLLKLGELCRYGGHQEMNGRLLAVRDKRVAELTKTNPGVLGLKVKDVHLLICTLETEEGRSKAATEDDGRFWI</sequence>
<proteinExistence type="predicted"/>
<name>A0A9W7SM58_9PEZI</name>
<organism evidence="2 3">
    <name type="scientific">Teratosphaeria destructans</name>
    <dbReference type="NCBI Taxonomy" id="418781"/>
    <lineage>
        <taxon>Eukaryota</taxon>
        <taxon>Fungi</taxon>
        <taxon>Dikarya</taxon>
        <taxon>Ascomycota</taxon>
        <taxon>Pezizomycotina</taxon>
        <taxon>Dothideomycetes</taxon>
        <taxon>Dothideomycetidae</taxon>
        <taxon>Mycosphaerellales</taxon>
        <taxon>Teratosphaeriaceae</taxon>
        <taxon>Teratosphaeria</taxon>
    </lineage>
</organism>
<evidence type="ECO:0000313" key="2">
    <source>
        <dbReference type="EMBL" id="KAH9823657.1"/>
    </source>
</evidence>
<reference evidence="2 3" key="2">
    <citation type="journal article" date="2021" name="Curr. Genet.">
        <title>Genetic response to nitrogen starvation in the aggressive Eucalyptus foliar pathogen Teratosphaeria destructans.</title>
        <authorList>
            <person name="Havenga M."/>
            <person name="Wingfield B.D."/>
            <person name="Wingfield M.J."/>
            <person name="Dreyer L.L."/>
            <person name="Roets F."/>
            <person name="Aylward J."/>
        </authorList>
    </citation>
    <scope>NUCLEOTIDE SEQUENCE [LARGE SCALE GENOMIC DNA]</scope>
    <source>
        <strain evidence="2">CMW44962</strain>
    </source>
</reference>
<feature type="region of interest" description="Disordered" evidence="1">
    <location>
        <begin position="1"/>
        <end position="48"/>
    </location>
</feature>
<evidence type="ECO:0000256" key="1">
    <source>
        <dbReference type="SAM" id="MobiDB-lite"/>
    </source>
</evidence>
<feature type="compositionally biased region" description="Low complexity" evidence="1">
    <location>
        <begin position="32"/>
        <end position="48"/>
    </location>
</feature>
<keyword evidence="3" id="KW-1185">Reference proteome</keyword>
<protein>
    <submittedName>
        <fullName evidence="2">Uncharacterized protein</fullName>
    </submittedName>
</protein>
<gene>
    <name evidence="2" type="ORF">Tdes44962_MAKER04619</name>
</gene>
<dbReference type="AlphaFoldDB" id="A0A9W7SM58"/>
<accession>A0A9W7SM58</accession>
<feature type="compositionally biased region" description="Acidic residues" evidence="1">
    <location>
        <begin position="85"/>
        <end position="105"/>
    </location>
</feature>
<dbReference type="Proteomes" id="UP001138500">
    <property type="component" value="Unassembled WGS sequence"/>
</dbReference>
<comment type="caution">
    <text evidence="2">The sequence shown here is derived from an EMBL/GenBank/DDBJ whole genome shotgun (WGS) entry which is preliminary data.</text>
</comment>
<feature type="compositionally biased region" description="Basic and acidic residues" evidence="1">
    <location>
        <begin position="64"/>
        <end position="82"/>
    </location>
</feature>